<evidence type="ECO:0000256" key="3">
    <source>
        <dbReference type="ARBA" id="ARBA00012356"/>
    </source>
</evidence>
<dbReference type="NCBIfam" id="TIGR03150">
    <property type="entry name" value="fabF"/>
    <property type="match status" value="1"/>
</dbReference>
<protein>
    <recommendedName>
        <fullName evidence="4 11">3-oxoacyl-[acyl-carrier-protein] synthase 2</fullName>
        <ecNumber evidence="3 11">2.3.1.179</ecNumber>
    </recommendedName>
</protein>
<gene>
    <name evidence="15" type="primary">fabF</name>
    <name evidence="15" type="ORF">HCT14_01105</name>
</gene>
<feature type="domain" description="Ketosynthase family 3 (KS3)" evidence="14">
    <location>
        <begin position="2"/>
        <end position="411"/>
    </location>
</feature>
<keyword evidence="6 11" id="KW-0808">Transferase</keyword>
<dbReference type="InterPro" id="IPR014030">
    <property type="entry name" value="Ketoacyl_synth_N"/>
</dbReference>
<comment type="similarity">
    <text evidence="2 11 13">Belongs to the thiolase-like superfamily. Beta-ketoacyl-ACP synthases family.</text>
</comment>
<comment type="catalytic activity">
    <reaction evidence="11">
        <text>(9Z)-hexadecenoyl-[ACP] + malonyl-[ACP] + H(+) = 3-oxo-(11Z)-octadecenoyl-[ACP] + holo-[ACP] + CO2</text>
        <dbReference type="Rhea" id="RHEA:55040"/>
        <dbReference type="Rhea" id="RHEA-COMP:9623"/>
        <dbReference type="Rhea" id="RHEA-COMP:9685"/>
        <dbReference type="Rhea" id="RHEA-COMP:10800"/>
        <dbReference type="Rhea" id="RHEA-COMP:14074"/>
        <dbReference type="ChEBI" id="CHEBI:15378"/>
        <dbReference type="ChEBI" id="CHEBI:16526"/>
        <dbReference type="ChEBI" id="CHEBI:64479"/>
        <dbReference type="ChEBI" id="CHEBI:78449"/>
        <dbReference type="ChEBI" id="CHEBI:83989"/>
        <dbReference type="ChEBI" id="CHEBI:138538"/>
        <dbReference type="EC" id="2.3.1.179"/>
    </reaction>
</comment>
<dbReference type="InterPro" id="IPR020841">
    <property type="entry name" value="PKS_Beta-ketoAc_synthase_dom"/>
</dbReference>
<dbReference type="InterPro" id="IPR017568">
    <property type="entry name" value="3-oxoacyl-ACP_synth-2"/>
</dbReference>
<evidence type="ECO:0000256" key="4">
    <source>
        <dbReference type="ARBA" id="ARBA00014657"/>
    </source>
</evidence>
<dbReference type="FunFam" id="3.40.47.10:FF:000009">
    <property type="entry name" value="3-oxoacyl-[acyl-carrier-protein] synthase 2"/>
    <property type="match status" value="1"/>
</dbReference>
<evidence type="ECO:0000259" key="14">
    <source>
        <dbReference type="PROSITE" id="PS52004"/>
    </source>
</evidence>
<dbReference type="RefSeq" id="WP_167699728.1">
    <property type="nucleotide sequence ID" value="NZ_CP118174.1"/>
</dbReference>
<dbReference type="EC" id="2.3.1.179" evidence="3 11"/>
<sequence>MRRRVVVTGLGMVSALGNTVEDSWQALKEGKSGIQRITKFDTTGYPVHIAGEVKNLDTSLYMDDRDARKMAFFSHYAVSAAVQAYRQSGLESSSYDKERAGVCLGIGIGGFEEFEAAAKKLFEKGPNAIAPLFIPKLISNEGAGNVAMRLGWKGPAVVMNTACASGTDAITVAADMIRAGRADMMIAGGAEAAITAISIAGFAKLTALTTDHADQPEKASRPFDKERSGFVMGEGAGILVLEDYEHAIARGAEIICEYAGGAMTCDAYHLTSPTPDGSGAAEAFRLALVDAGLQPSDIGYINAHGTSTPVNDPSETKAIKQAFGEHASKLKISSTKSMHAHCLGAAGGIEAVIAIKALTENFVPPTINLDNPDPECDLDYVANVGQKVELKAVMSDSLGFGGHNGVVCFKKFQK</sequence>
<feature type="active site" description="For beta-ketoacyl synthase activity" evidence="12">
    <location>
        <position position="163"/>
    </location>
</feature>
<dbReference type="Pfam" id="PF02801">
    <property type="entry name" value="Ketoacyl-synt_C"/>
    <property type="match status" value="1"/>
</dbReference>
<dbReference type="EMBL" id="JAATLJ010000001">
    <property type="protein sequence ID" value="NIZ40117.1"/>
    <property type="molecule type" value="Genomic_DNA"/>
</dbReference>
<evidence type="ECO:0000256" key="8">
    <source>
        <dbReference type="ARBA" id="ARBA00023098"/>
    </source>
</evidence>
<dbReference type="InterPro" id="IPR016039">
    <property type="entry name" value="Thiolase-like"/>
</dbReference>
<evidence type="ECO:0000256" key="11">
    <source>
        <dbReference type="PIRNR" id="PIRNR000447"/>
    </source>
</evidence>
<evidence type="ECO:0000313" key="16">
    <source>
        <dbReference type="Proteomes" id="UP000711995"/>
    </source>
</evidence>
<evidence type="ECO:0000313" key="15">
    <source>
        <dbReference type="EMBL" id="NIZ40117.1"/>
    </source>
</evidence>
<dbReference type="SMART" id="SM00825">
    <property type="entry name" value="PKS_KS"/>
    <property type="match status" value="1"/>
</dbReference>
<dbReference type="PANTHER" id="PTHR11712:SF336">
    <property type="entry name" value="3-OXOACYL-[ACYL-CARRIER-PROTEIN] SYNTHASE, MITOCHONDRIAL"/>
    <property type="match status" value="1"/>
</dbReference>
<evidence type="ECO:0000256" key="13">
    <source>
        <dbReference type="RuleBase" id="RU003694"/>
    </source>
</evidence>
<evidence type="ECO:0000256" key="7">
    <source>
        <dbReference type="ARBA" id="ARBA00022832"/>
    </source>
</evidence>
<evidence type="ECO:0000256" key="2">
    <source>
        <dbReference type="ARBA" id="ARBA00008467"/>
    </source>
</evidence>
<keyword evidence="16" id="KW-1185">Reference proteome</keyword>
<dbReference type="GO" id="GO:0004315">
    <property type="term" value="F:3-oxoacyl-[acyl-carrier-protein] synthase activity"/>
    <property type="evidence" value="ECO:0007669"/>
    <property type="project" value="UniProtKB-UniRule"/>
</dbReference>
<dbReference type="GO" id="GO:0005829">
    <property type="term" value="C:cytosol"/>
    <property type="evidence" value="ECO:0007669"/>
    <property type="project" value="TreeGrafter"/>
</dbReference>
<comment type="pathway">
    <text evidence="1 11">Lipid metabolism; fatty acid biosynthesis.</text>
</comment>
<evidence type="ECO:0000256" key="12">
    <source>
        <dbReference type="PIRSR" id="PIRSR000447-1"/>
    </source>
</evidence>
<dbReference type="PROSITE" id="PS00606">
    <property type="entry name" value="KS3_1"/>
    <property type="match status" value="1"/>
</dbReference>
<dbReference type="SUPFAM" id="SSF53901">
    <property type="entry name" value="Thiolase-like"/>
    <property type="match status" value="2"/>
</dbReference>
<keyword evidence="9 11" id="KW-0275">Fatty acid biosynthesis</keyword>
<dbReference type="InterPro" id="IPR014031">
    <property type="entry name" value="Ketoacyl_synth_C"/>
</dbReference>
<dbReference type="CDD" id="cd00834">
    <property type="entry name" value="KAS_I_II"/>
    <property type="match status" value="1"/>
</dbReference>
<keyword evidence="8" id="KW-0443">Lipid metabolism</keyword>
<keyword evidence="7" id="KW-0276">Fatty acid metabolism</keyword>
<dbReference type="AlphaFoldDB" id="A0A968G8Y1"/>
<proteinExistence type="inferred from homology"/>
<dbReference type="Pfam" id="PF00109">
    <property type="entry name" value="ketoacyl-synt"/>
    <property type="match status" value="1"/>
</dbReference>
<comment type="caution">
    <text evidence="15">The sequence shown here is derived from an EMBL/GenBank/DDBJ whole genome shotgun (WGS) entry which is preliminary data.</text>
</comment>
<evidence type="ECO:0000256" key="1">
    <source>
        <dbReference type="ARBA" id="ARBA00005194"/>
    </source>
</evidence>
<dbReference type="Proteomes" id="UP000711995">
    <property type="component" value="Unassembled WGS sequence"/>
</dbReference>
<evidence type="ECO:0000256" key="6">
    <source>
        <dbReference type="ARBA" id="ARBA00022679"/>
    </source>
</evidence>
<keyword evidence="10 11" id="KW-0012">Acyltransferase</keyword>
<dbReference type="InterPro" id="IPR018201">
    <property type="entry name" value="Ketoacyl_synth_AS"/>
</dbReference>
<reference evidence="15 16" key="1">
    <citation type="submission" date="2020-03" db="EMBL/GenBank/DDBJ databases">
        <title>Spirochaetal bacteria isolated from arthropods constitute a novel genus Entomospira genus novum within the order Spirochaetales.</title>
        <authorList>
            <person name="Grana-Miraglia L."/>
            <person name="Sikutova S."/>
            <person name="Fingerle V."/>
            <person name="Sing A."/>
            <person name="Castillo-Ramirez S."/>
            <person name="Margos G."/>
            <person name="Rudolf I."/>
        </authorList>
    </citation>
    <scope>NUCLEOTIDE SEQUENCE [LARGE SCALE GENOMIC DNA]</scope>
    <source>
        <strain evidence="15 16">BR193</strain>
    </source>
</reference>
<comment type="function">
    <text evidence="11">Involved in the type II fatty acid elongation cycle. Catalyzes the elongation of a wide range of acyl-ACP by the addition of two carbons from malonyl-ACP to an acyl acceptor. Can efficiently catalyze the conversion of palmitoleoyl-ACP (cis-hexadec-9-enoyl-ACP) to cis-vaccenoyl-ACP (cis-octadec-11-enoyl-ACP), an essential step in the thermal regulation of fatty acid composition.</text>
</comment>
<dbReference type="InterPro" id="IPR000794">
    <property type="entry name" value="Beta-ketoacyl_synthase"/>
</dbReference>
<evidence type="ECO:0000256" key="9">
    <source>
        <dbReference type="ARBA" id="ARBA00023160"/>
    </source>
</evidence>
<dbReference type="PANTHER" id="PTHR11712">
    <property type="entry name" value="POLYKETIDE SYNTHASE-RELATED"/>
    <property type="match status" value="1"/>
</dbReference>
<dbReference type="Gene3D" id="3.40.47.10">
    <property type="match status" value="1"/>
</dbReference>
<dbReference type="GO" id="GO:0006633">
    <property type="term" value="P:fatty acid biosynthetic process"/>
    <property type="evidence" value="ECO:0007669"/>
    <property type="project" value="UniProtKB-UniRule"/>
</dbReference>
<keyword evidence="5 11" id="KW-0444">Lipid biosynthesis</keyword>
<organism evidence="15 16">
    <name type="scientific">Entomospira entomophila</name>
    <dbReference type="NCBI Taxonomy" id="2719988"/>
    <lineage>
        <taxon>Bacteria</taxon>
        <taxon>Pseudomonadati</taxon>
        <taxon>Spirochaetota</taxon>
        <taxon>Spirochaetia</taxon>
        <taxon>Spirochaetales</taxon>
        <taxon>Spirochaetaceae</taxon>
        <taxon>Entomospira</taxon>
    </lineage>
</organism>
<dbReference type="PIRSF" id="PIRSF000447">
    <property type="entry name" value="KAS_II"/>
    <property type="match status" value="1"/>
</dbReference>
<evidence type="ECO:0000256" key="5">
    <source>
        <dbReference type="ARBA" id="ARBA00022516"/>
    </source>
</evidence>
<dbReference type="PROSITE" id="PS52004">
    <property type="entry name" value="KS3_2"/>
    <property type="match status" value="1"/>
</dbReference>
<evidence type="ECO:0000256" key="10">
    <source>
        <dbReference type="ARBA" id="ARBA00023315"/>
    </source>
</evidence>
<name>A0A968G8Y1_9SPIO</name>
<comment type="catalytic activity">
    <reaction evidence="11">
        <text>a fatty acyl-[ACP] + malonyl-[ACP] + H(+) = a 3-oxoacyl-[ACP] + holo-[ACP] + CO2</text>
        <dbReference type="Rhea" id="RHEA:22836"/>
        <dbReference type="Rhea" id="RHEA-COMP:9623"/>
        <dbReference type="Rhea" id="RHEA-COMP:9685"/>
        <dbReference type="Rhea" id="RHEA-COMP:9916"/>
        <dbReference type="Rhea" id="RHEA-COMP:14125"/>
        <dbReference type="ChEBI" id="CHEBI:15378"/>
        <dbReference type="ChEBI" id="CHEBI:16526"/>
        <dbReference type="ChEBI" id="CHEBI:64479"/>
        <dbReference type="ChEBI" id="CHEBI:78449"/>
        <dbReference type="ChEBI" id="CHEBI:78776"/>
        <dbReference type="ChEBI" id="CHEBI:138651"/>
    </reaction>
</comment>
<accession>A0A968G8Y1</accession>
<dbReference type="NCBIfam" id="NF005589">
    <property type="entry name" value="PRK07314.1"/>
    <property type="match status" value="1"/>
</dbReference>